<dbReference type="EMBL" id="MU003705">
    <property type="protein sequence ID" value="KAF2807231.1"/>
    <property type="molecule type" value="Genomic_DNA"/>
</dbReference>
<sequence length="174" mass="18697">MRGPSTYYYCCQCGDGPQNITIQPSCINCGHKGCDGCSSDSKECVDFDDDPRLPGSTPVMSFVGKVLVSASDSYGHNLAPMPSPRPTIPTIDTVSNEIRAHHHNLFDHQSFSTAHLPVHHTHGNDSIPCGDPTDGGKGWVWYCCKCGDGGLGPMTVGCPMCGEVKCKDCKIEYV</sequence>
<reference evidence="3" key="3">
    <citation type="submission" date="2025-04" db="UniProtKB">
        <authorList>
            <consortium name="RefSeq"/>
        </authorList>
    </citation>
    <scope>IDENTIFICATION</scope>
    <source>
        <strain evidence="3">CBS 304.34</strain>
    </source>
</reference>
<reference evidence="3" key="2">
    <citation type="submission" date="2020-04" db="EMBL/GenBank/DDBJ databases">
        <authorList>
            <consortium name="NCBI Genome Project"/>
        </authorList>
    </citation>
    <scope>NUCLEOTIDE SEQUENCE</scope>
    <source>
        <strain evidence="3">CBS 304.34</strain>
    </source>
</reference>
<dbReference type="RefSeq" id="XP_033574195.1">
    <property type="nucleotide sequence ID" value="XM_033720484.1"/>
</dbReference>
<reference evidence="1 3" key="1">
    <citation type="journal article" date="2020" name="Stud. Mycol.">
        <title>101 Dothideomycetes genomes: a test case for predicting lifestyles and emergence of pathogens.</title>
        <authorList>
            <person name="Haridas S."/>
            <person name="Albert R."/>
            <person name="Binder M."/>
            <person name="Bloem J."/>
            <person name="Labutti K."/>
            <person name="Salamov A."/>
            <person name="Andreopoulos B."/>
            <person name="Baker S."/>
            <person name="Barry K."/>
            <person name="Bills G."/>
            <person name="Bluhm B."/>
            <person name="Cannon C."/>
            <person name="Castanera R."/>
            <person name="Culley D."/>
            <person name="Daum C."/>
            <person name="Ezra D."/>
            <person name="Gonzalez J."/>
            <person name="Henrissat B."/>
            <person name="Kuo A."/>
            <person name="Liang C."/>
            <person name="Lipzen A."/>
            <person name="Lutzoni F."/>
            <person name="Magnuson J."/>
            <person name="Mondo S."/>
            <person name="Nolan M."/>
            <person name="Ohm R."/>
            <person name="Pangilinan J."/>
            <person name="Park H.-J."/>
            <person name="Ramirez L."/>
            <person name="Alfaro M."/>
            <person name="Sun H."/>
            <person name="Tritt A."/>
            <person name="Yoshinaga Y."/>
            <person name="Zwiers L.-H."/>
            <person name="Turgeon B."/>
            <person name="Goodwin S."/>
            <person name="Spatafora J."/>
            <person name="Crous P."/>
            <person name="Grigoriev I."/>
        </authorList>
    </citation>
    <scope>NUCLEOTIDE SEQUENCE</scope>
    <source>
        <strain evidence="1 3">CBS 304.34</strain>
    </source>
</reference>
<evidence type="ECO:0000313" key="1">
    <source>
        <dbReference type="EMBL" id="KAF2807231.1"/>
    </source>
</evidence>
<dbReference type="Proteomes" id="UP000504636">
    <property type="component" value="Unplaced"/>
</dbReference>
<accession>A0A6A6YEI2</accession>
<gene>
    <name evidence="1 3" type="ORF">BDZ99DRAFT_465150</name>
</gene>
<evidence type="ECO:0000313" key="3">
    <source>
        <dbReference type="RefSeq" id="XP_033574195.1"/>
    </source>
</evidence>
<protein>
    <submittedName>
        <fullName evidence="1 3">Uncharacterized protein</fullName>
    </submittedName>
</protein>
<evidence type="ECO:0000313" key="2">
    <source>
        <dbReference type="Proteomes" id="UP000504636"/>
    </source>
</evidence>
<proteinExistence type="predicted"/>
<dbReference type="AlphaFoldDB" id="A0A6A6YEI2"/>
<organism evidence="1">
    <name type="scientific">Mytilinidion resinicola</name>
    <dbReference type="NCBI Taxonomy" id="574789"/>
    <lineage>
        <taxon>Eukaryota</taxon>
        <taxon>Fungi</taxon>
        <taxon>Dikarya</taxon>
        <taxon>Ascomycota</taxon>
        <taxon>Pezizomycotina</taxon>
        <taxon>Dothideomycetes</taxon>
        <taxon>Pleosporomycetidae</taxon>
        <taxon>Mytilinidiales</taxon>
        <taxon>Mytilinidiaceae</taxon>
        <taxon>Mytilinidion</taxon>
    </lineage>
</organism>
<name>A0A6A6YEI2_9PEZI</name>
<dbReference type="GeneID" id="54461377"/>
<dbReference type="OrthoDB" id="3800479at2759"/>
<keyword evidence="2" id="KW-1185">Reference proteome</keyword>